<name>A0A382SDX8_9ZZZZ</name>
<reference evidence="1" key="1">
    <citation type="submission" date="2018-05" db="EMBL/GenBank/DDBJ databases">
        <authorList>
            <person name="Lanie J.A."/>
            <person name="Ng W.-L."/>
            <person name="Kazmierczak K.M."/>
            <person name="Andrzejewski T.M."/>
            <person name="Davidsen T.M."/>
            <person name="Wayne K.J."/>
            <person name="Tettelin H."/>
            <person name="Glass J.I."/>
            <person name="Rusch D."/>
            <person name="Podicherti R."/>
            <person name="Tsui H.-C.T."/>
            <person name="Winkler M.E."/>
        </authorList>
    </citation>
    <scope>NUCLEOTIDE SEQUENCE</scope>
</reference>
<organism evidence="1">
    <name type="scientific">marine metagenome</name>
    <dbReference type="NCBI Taxonomy" id="408172"/>
    <lineage>
        <taxon>unclassified sequences</taxon>
        <taxon>metagenomes</taxon>
        <taxon>ecological metagenomes</taxon>
    </lineage>
</organism>
<protein>
    <submittedName>
        <fullName evidence="1">Uncharacterized protein</fullName>
    </submittedName>
</protein>
<dbReference type="AlphaFoldDB" id="A0A382SDX8"/>
<feature type="non-terminal residue" evidence="1">
    <location>
        <position position="39"/>
    </location>
</feature>
<sequence>MKDLNYSEILFKKITPYFRKKPIDGSNKTILVGVLLNNE</sequence>
<dbReference type="EMBL" id="UINC01127923">
    <property type="protein sequence ID" value="SVD07358.1"/>
    <property type="molecule type" value="Genomic_DNA"/>
</dbReference>
<proteinExistence type="predicted"/>
<accession>A0A382SDX8</accession>
<evidence type="ECO:0000313" key="1">
    <source>
        <dbReference type="EMBL" id="SVD07358.1"/>
    </source>
</evidence>
<gene>
    <name evidence="1" type="ORF">METZ01_LOCUS360212</name>
</gene>